<gene>
    <name evidence="1" type="ORF">ENU20_05085</name>
</gene>
<dbReference type="EMBL" id="DTBP01000044">
    <property type="protein sequence ID" value="HGQ74431.1"/>
    <property type="molecule type" value="Genomic_DNA"/>
</dbReference>
<organism evidence="1">
    <name type="scientific">Staphylothermus marinus</name>
    <dbReference type="NCBI Taxonomy" id="2280"/>
    <lineage>
        <taxon>Archaea</taxon>
        <taxon>Thermoproteota</taxon>
        <taxon>Thermoprotei</taxon>
        <taxon>Desulfurococcales</taxon>
        <taxon>Desulfurococcaceae</taxon>
        <taxon>Staphylothermus</taxon>
    </lineage>
</organism>
<name>A0A7C4NNQ6_STAMA</name>
<protein>
    <submittedName>
        <fullName evidence="1">Uncharacterized protein</fullName>
    </submittedName>
</protein>
<reference evidence="1" key="1">
    <citation type="journal article" date="2020" name="mSystems">
        <title>Genome- and Community-Level Interaction Insights into Carbon Utilization and Element Cycling Functions of Hydrothermarchaeota in Hydrothermal Sediment.</title>
        <authorList>
            <person name="Zhou Z."/>
            <person name="Liu Y."/>
            <person name="Xu W."/>
            <person name="Pan J."/>
            <person name="Luo Z.H."/>
            <person name="Li M."/>
        </authorList>
    </citation>
    <scope>NUCLEOTIDE SEQUENCE [LARGE SCALE GENOMIC DNA]</scope>
    <source>
        <strain evidence="1">SpSt-648</strain>
    </source>
</reference>
<sequence length="160" mass="18377">METMVQNNVGLNIDEIIELSIDEQIDVLKTLFTIFYVKYHIDGSGEDKLMVWNIINKWVNIIGPVKYEPEVFNIVSQKVKFRIWDKPVPVDIIEEIMEKSIRVKMGHDGYEDLVNNLSELLLYLSNDNSMETNIVREICEVNSDCALSIAVQTLVIASNI</sequence>
<accession>A0A7C4NNQ6</accession>
<dbReference type="AlphaFoldDB" id="A0A7C4NNQ6"/>
<evidence type="ECO:0000313" key="1">
    <source>
        <dbReference type="EMBL" id="HGQ74431.1"/>
    </source>
</evidence>
<proteinExistence type="predicted"/>
<comment type="caution">
    <text evidence="1">The sequence shown here is derived from an EMBL/GenBank/DDBJ whole genome shotgun (WGS) entry which is preliminary data.</text>
</comment>